<dbReference type="AlphaFoldDB" id="A0A379FLT8"/>
<reference evidence="1 3" key="1">
    <citation type="submission" date="2018-06" db="EMBL/GenBank/DDBJ databases">
        <authorList>
            <consortium name="Pathogen Informatics"/>
            <person name="Doyle S."/>
        </authorList>
    </citation>
    <scope>NUCLEOTIDE SEQUENCE [LARGE SCALE GENOMIC DNA]</scope>
    <source>
        <strain evidence="1 3">NCTC11801</strain>
    </source>
</reference>
<proteinExistence type="predicted"/>
<dbReference type="EMBL" id="UGTZ01000001">
    <property type="protein sequence ID" value="SUC32019.1"/>
    <property type="molecule type" value="Genomic_DNA"/>
</dbReference>
<evidence type="ECO:0000313" key="1">
    <source>
        <dbReference type="EMBL" id="SUC29656.1"/>
    </source>
</evidence>
<evidence type="ECO:0000313" key="3">
    <source>
        <dbReference type="Proteomes" id="UP000254208"/>
    </source>
</evidence>
<evidence type="ECO:0000313" key="2">
    <source>
        <dbReference type="EMBL" id="SUC32019.1"/>
    </source>
</evidence>
<dbReference type="EMBL" id="UGTZ01000001">
    <property type="protein sequence ID" value="SUC29656.1"/>
    <property type="molecule type" value="Genomic_DNA"/>
</dbReference>
<dbReference type="GeneID" id="93673731"/>
<sequence>MTVLYILIAIIVGFAAGALVYRKHTKEAERIVQQLKGVNEKLQAKVDKLRK</sequence>
<accession>A0A379FLT8</accession>
<name>A0A379FLT8_PRORE</name>
<dbReference type="Proteomes" id="UP000254208">
    <property type="component" value="Unassembled WGS sequence"/>
</dbReference>
<protein>
    <submittedName>
        <fullName evidence="1">Uncharacterized protein</fullName>
    </submittedName>
</protein>
<dbReference type="RefSeq" id="WP_217007751.1">
    <property type="nucleotide sequence ID" value="NZ_CP077317.1"/>
</dbReference>
<organism evidence="1 3">
    <name type="scientific">Providencia rettgeri</name>
    <dbReference type="NCBI Taxonomy" id="587"/>
    <lineage>
        <taxon>Bacteria</taxon>
        <taxon>Pseudomonadati</taxon>
        <taxon>Pseudomonadota</taxon>
        <taxon>Gammaproteobacteria</taxon>
        <taxon>Enterobacterales</taxon>
        <taxon>Morganellaceae</taxon>
        <taxon>Providencia</taxon>
    </lineage>
</organism>
<gene>
    <name evidence="1" type="ORF">NCTC11801_00559</name>
    <name evidence="2" type="ORF">NCTC11801_02992</name>
</gene>